<gene>
    <name evidence="1" type="ORF">Taro_003174</name>
</gene>
<evidence type="ECO:0000313" key="2">
    <source>
        <dbReference type="Proteomes" id="UP000652761"/>
    </source>
</evidence>
<organism evidence="1 2">
    <name type="scientific">Colocasia esculenta</name>
    <name type="common">Wild taro</name>
    <name type="synonym">Arum esculentum</name>
    <dbReference type="NCBI Taxonomy" id="4460"/>
    <lineage>
        <taxon>Eukaryota</taxon>
        <taxon>Viridiplantae</taxon>
        <taxon>Streptophyta</taxon>
        <taxon>Embryophyta</taxon>
        <taxon>Tracheophyta</taxon>
        <taxon>Spermatophyta</taxon>
        <taxon>Magnoliopsida</taxon>
        <taxon>Liliopsida</taxon>
        <taxon>Araceae</taxon>
        <taxon>Aroideae</taxon>
        <taxon>Colocasieae</taxon>
        <taxon>Colocasia</taxon>
    </lineage>
</organism>
<evidence type="ECO:0000313" key="1">
    <source>
        <dbReference type="EMBL" id="MQL70868.1"/>
    </source>
</evidence>
<proteinExistence type="predicted"/>
<name>A0A843TGB4_COLES</name>
<sequence length="191" mass="21570">MALQEIRIQVESLEAMSASPFVGILTLEELFKDFRQTWFGIPCEALARSREADSDQKFLESLIEEIGVVEEMIQRKVPSVQKTGWRIVGRVALPNRVRKRRGVVQFPWELAEGSGKRLENLASTSFVVKLISQDIDGQIHCRLLPVSGSRCGRLLVRARRTFLDRRPVRSRVVAVQGQYLQLCSSSSSSVV</sequence>
<dbReference type="AlphaFoldDB" id="A0A843TGB4"/>
<protein>
    <submittedName>
        <fullName evidence="1">Uncharacterized protein</fullName>
    </submittedName>
</protein>
<reference evidence="1" key="1">
    <citation type="submission" date="2017-07" db="EMBL/GenBank/DDBJ databases">
        <title>Taro Niue Genome Assembly and Annotation.</title>
        <authorList>
            <person name="Atibalentja N."/>
            <person name="Keating K."/>
            <person name="Fields C.J."/>
        </authorList>
    </citation>
    <scope>NUCLEOTIDE SEQUENCE</scope>
    <source>
        <strain evidence="1">Niue_2</strain>
        <tissue evidence="1">Leaf</tissue>
    </source>
</reference>
<dbReference type="EMBL" id="NMUH01000080">
    <property type="protein sequence ID" value="MQL70868.1"/>
    <property type="molecule type" value="Genomic_DNA"/>
</dbReference>
<accession>A0A843TGB4</accession>
<comment type="caution">
    <text evidence="1">The sequence shown here is derived from an EMBL/GenBank/DDBJ whole genome shotgun (WGS) entry which is preliminary data.</text>
</comment>
<keyword evidence="2" id="KW-1185">Reference proteome</keyword>
<dbReference type="Proteomes" id="UP000652761">
    <property type="component" value="Unassembled WGS sequence"/>
</dbReference>